<name>A0A1D2MWM3_ORCCI</name>
<dbReference type="PROSITE" id="PS00028">
    <property type="entry name" value="ZINC_FINGER_C2H2_1"/>
    <property type="match status" value="11"/>
</dbReference>
<comment type="subcellular location">
    <subcellularLocation>
        <location evidence="1">Nucleus</location>
    </subcellularLocation>
</comment>
<evidence type="ECO:0000256" key="6">
    <source>
        <dbReference type="ARBA" id="ARBA00023242"/>
    </source>
</evidence>
<feature type="domain" description="C2H2-type" evidence="9">
    <location>
        <begin position="564"/>
        <end position="592"/>
    </location>
</feature>
<feature type="domain" description="C2H2-type" evidence="9">
    <location>
        <begin position="230"/>
        <end position="253"/>
    </location>
</feature>
<evidence type="ECO:0000256" key="8">
    <source>
        <dbReference type="SAM" id="MobiDB-lite"/>
    </source>
</evidence>
<keyword evidence="2" id="KW-0479">Metal-binding</keyword>
<dbReference type="SMART" id="SM00355">
    <property type="entry name" value="ZnF_C2H2"/>
    <property type="match status" value="16"/>
</dbReference>
<dbReference type="Gene3D" id="3.30.160.60">
    <property type="entry name" value="Classic Zinc Finger"/>
    <property type="match status" value="8"/>
</dbReference>
<dbReference type="Pfam" id="PF00096">
    <property type="entry name" value="zf-C2H2"/>
    <property type="match status" value="5"/>
</dbReference>
<proteinExistence type="predicted"/>
<comment type="caution">
    <text evidence="10">The sequence shown here is derived from an EMBL/GenBank/DDBJ whole genome shotgun (WGS) entry which is preliminary data.</text>
</comment>
<dbReference type="Proteomes" id="UP000094527">
    <property type="component" value="Unassembled WGS sequence"/>
</dbReference>
<accession>A0A1D2MWM3</accession>
<sequence>MELRLSSTLGELGRLLKQPRENVPVHTDSSKVNVDGIRGFVAAKCLEKFKNVVIQKSGSDLKEKKQNREEEVVLPEENAEADCHKMDRWIRHTSCFRSGPEKDILEMEQKKKKMNLPMGHSQKPFLRRDSDKESEYGSDNDEKDWEPDSDASWDSKSKSSDDSNDDEHPHKKQRRQDICEAAKAVTATITSGMKVVFPCDECKRPFWNPDDLYFHLIWHEKQLGKQKATHYCYFCYKSFVLKQTLQVHMQRHTTIMMTGNPFKCDDKDCGASFENCRDLENHLATHTKPIHNCRFCKWGFLDAENLKFHQIVHTPHNNGYHCPSCTLITRNVKSLQAHYYRKHTNFGVGMKDFTCPECGRDYGCYETLKKHMKKTNHSYGDVGEPESLRHNLCPHCNERFYYKHLLITHIAEECDKNPEIKVLSCIRTKSRSGKLVKKVSCKVCGKFVRKCAMNNHLKQHLPEAEREQARAICDICGFSSRTETALKSHVHRMHKGKGTKKKRVQCQEKDCNKTFSCQEMLNHHLDTVHRGIDVSVVCDLCGKKLAYKSNLLWHKKTHAAEKIYGCHLCPKRFQDKGTLRKHLIREHGKTEGEEFTPGEGVVFKFVCMFPSCTSKFVTDIELQSHVGQRHSPPGGKFICPLCGKVFANQARLTRHNLVHSGEKAHACSVCSKSFAYRASLKDHLQAVHSIGGEEEYFSCKFQNCTAKFKIHKYLTKHLKRKHGFTVAPVERER</sequence>
<feature type="domain" description="C2H2-type" evidence="9">
    <location>
        <begin position="291"/>
        <end position="318"/>
    </location>
</feature>
<keyword evidence="5" id="KW-0862">Zinc</keyword>
<feature type="domain" description="C2H2-type" evidence="9">
    <location>
        <begin position="637"/>
        <end position="664"/>
    </location>
</feature>
<evidence type="ECO:0000256" key="3">
    <source>
        <dbReference type="ARBA" id="ARBA00022737"/>
    </source>
</evidence>
<dbReference type="InterPro" id="IPR036236">
    <property type="entry name" value="Znf_C2H2_sf"/>
</dbReference>
<dbReference type="EMBL" id="LJIJ01000440">
    <property type="protein sequence ID" value="ODM97459.1"/>
    <property type="molecule type" value="Genomic_DNA"/>
</dbReference>
<evidence type="ECO:0000313" key="11">
    <source>
        <dbReference type="Proteomes" id="UP000094527"/>
    </source>
</evidence>
<feature type="region of interest" description="Disordered" evidence="8">
    <location>
        <begin position="112"/>
        <end position="176"/>
    </location>
</feature>
<dbReference type="OrthoDB" id="6077919at2759"/>
<feature type="domain" description="C2H2-type" evidence="9">
    <location>
        <begin position="504"/>
        <end position="534"/>
    </location>
</feature>
<feature type="compositionally biased region" description="Basic and acidic residues" evidence="8">
    <location>
        <begin position="153"/>
        <end position="176"/>
    </location>
</feature>
<feature type="compositionally biased region" description="Acidic residues" evidence="8">
    <location>
        <begin position="136"/>
        <end position="151"/>
    </location>
</feature>
<evidence type="ECO:0000259" key="9">
    <source>
        <dbReference type="PROSITE" id="PS50157"/>
    </source>
</evidence>
<feature type="domain" description="C2H2-type" evidence="9">
    <location>
        <begin position="536"/>
        <end position="563"/>
    </location>
</feature>
<feature type="domain" description="C2H2-type" evidence="9">
    <location>
        <begin position="665"/>
        <end position="689"/>
    </location>
</feature>
<evidence type="ECO:0000256" key="5">
    <source>
        <dbReference type="ARBA" id="ARBA00022833"/>
    </source>
</evidence>
<feature type="domain" description="C2H2-type" evidence="9">
    <location>
        <begin position="353"/>
        <end position="378"/>
    </location>
</feature>
<feature type="domain" description="C2H2-type" evidence="9">
    <location>
        <begin position="262"/>
        <end position="287"/>
    </location>
</feature>
<keyword evidence="4 7" id="KW-0863">Zinc-finger</keyword>
<dbReference type="PROSITE" id="PS50157">
    <property type="entry name" value="ZINC_FINGER_C2H2_2"/>
    <property type="match status" value="9"/>
</dbReference>
<dbReference type="GO" id="GO:0005634">
    <property type="term" value="C:nucleus"/>
    <property type="evidence" value="ECO:0007669"/>
    <property type="project" value="UniProtKB-SubCell"/>
</dbReference>
<evidence type="ECO:0000256" key="1">
    <source>
        <dbReference type="ARBA" id="ARBA00004123"/>
    </source>
</evidence>
<evidence type="ECO:0000256" key="4">
    <source>
        <dbReference type="ARBA" id="ARBA00022771"/>
    </source>
</evidence>
<evidence type="ECO:0000313" key="10">
    <source>
        <dbReference type="EMBL" id="ODM97459.1"/>
    </source>
</evidence>
<dbReference type="PANTHER" id="PTHR24376:SF235">
    <property type="entry name" value="C2H2-TYPE DOMAIN-CONTAINING PROTEIN"/>
    <property type="match status" value="1"/>
</dbReference>
<dbReference type="InterPro" id="IPR013087">
    <property type="entry name" value="Znf_C2H2_type"/>
</dbReference>
<protein>
    <submittedName>
        <fullName evidence="10">Putative zinc finger protein</fullName>
    </submittedName>
</protein>
<keyword evidence="6" id="KW-0539">Nucleus</keyword>
<keyword evidence="3" id="KW-0677">Repeat</keyword>
<dbReference type="STRING" id="48709.A0A1D2MWM3"/>
<dbReference type="PANTHER" id="PTHR24376">
    <property type="entry name" value="ZINC FINGER PROTEIN"/>
    <property type="match status" value="1"/>
</dbReference>
<keyword evidence="11" id="KW-1185">Reference proteome</keyword>
<dbReference type="AlphaFoldDB" id="A0A1D2MWM3"/>
<dbReference type="GO" id="GO:0008270">
    <property type="term" value="F:zinc ion binding"/>
    <property type="evidence" value="ECO:0007669"/>
    <property type="project" value="UniProtKB-KW"/>
</dbReference>
<evidence type="ECO:0000256" key="7">
    <source>
        <dbReference type="PROSITE-ProRule" id="PRU00042"/>
    </source>
</evidence>
<dbReference type="FunFam" id="3.30.160.60:FF:000100">
    <property type="entry name" value="Zinc finger 45-like"/>
    <property type="match status" value="1"/>
</dbReference>
<organism evidence="10 11">
    <name type="scientific">Orchesella cincta</name>
    <name type="common">Springtail</name>
    <name type="synonym">Podura cincta</name>
    <dbReference type="NCBI Taxonomy" id="48709"/>
    <lineage>
        <taxon>Eukaryota</taxon>
        <taxon>Metazoa</taxon>
        <taxon>Ecdysozoa</taxon>
        <taxon>Arthropoda</taxon>
        <taxon>Hexapoda</taxon>
        <taxon>Collembola</taxon>
        <taxon>Entomobryomorpha</taxon>
        <taxon>Entomobryoidea</taxon>
        <taxon>Orchesellidae</taxon>
        <taxon>Orchesellinae</taxon>
        <taxon>Orchesella</taxon>
    </lineage>
</organism>
<evidence type="ECO:0000256" key="2">
    <source>
        <dbReference type="ARBA" id="ARBA00022723"/>
    </source>
</evidence>
<dbReference type="SUPFAM" id="SSF57667">
    <property type="entry name" value="beta-beta-alpha zinc fingers"/>
    <property type="match status" value="5"/>
</dbReference>
<feature type="compositionally biased region" description="Basic and acidic residues" evidence="8">
    <location>
        <begin position="126"/>
        <end position="135"/>
    </location>
</feature>
<reference evidence="10 11" key="1">
    <citation type="journal article" date="2016" name="Genome Biol. Evol.">
        <title>Gene Family Evolution Reflects Adaptation to Soil Environmental Stressors in the Genome of the Collembolan Orchesella cincta.</title>
        <authorList>
            <person name="Faddeeva-Vakhrusheva A."/>
            <person name="Derks M.F."/>
            <person name="Anvar S.Y."/>
            <person name="Agamennone V."/>
            <person name="Suring W."/>
            <person name="Smit S."/>
            <person name="van Straalen N.M."/>
            <person name="Roelofs D."/>
        </authorList>
    </citation>
    <scope>NUCLEOTIDE SEQUENCE [LARGE SCALE GENOMIC DNA]</scope>
    <source>
        <tissue evidence="10">Mixed pool</tissue>
    </source>
</reference>
<gene>
    <name evidence="10" type="ORF">Ocin01_09228</name>
</gene>